<dbReference type="AlphaFoldDB" id="A0A4V1L4X6"/>
<organism evidence="1 2">
    <name type="scientific">Granulicella sibirica</name>
    <dbReference type="NCBI Taxonomy" id="2479048"/>
    <lineage>
        <taxon>Bacteria</taxon>
        <taxon>Pseudomonadati</taxon>
        <taxon>Acidobacteriota</taxon>
        <taxon>Terriglobia</taxon>
        <taxon>Terriglobales</taxon>
        <taxon>Acidobacteriaceae</taxon>
        <taxon>Granulicella</taxon>
    </lineage>
</organism>
<comment type="caution">
    <text evidence="1">The sequence shown here is derived from an EMBL/GenBank/DDBJ whole genome shotgun (WGS) entry which is preliminary data.</text>
</comment>
<proteinExistence type="predicted"/>
<dbReference type="EMBL" id="RDSM01000007">
    <property type="protein sequence ID" value="RXH53794.1"/>
    <property type="molecule type" value="Genomic_DNA"/>
</dbReference>
<reference evidence="2" key="2">
    <citation type="submission" date="2019-02" db="EMBL/GenBank/DDBJ databases">
        <title>Granulicella sibirica sp. nov., a psychrotolerant acidobacterium isolated from an organic soil layer in forested tundra, West Siberia.</title>
        <authorList>
            <person name="Oshkin I.Y."/>
            <person name="Kulichevskaya I.S."/>
            <person name="Rijpstra W.I.C."/>
            <person name="Sinninghe Damste J.S."/>
            <person name="Rakitin A.L."/>
            <person name="Ravin N.V."/>
            <person name="Dedysh S.N."/>
        </authorList>
    </citation>
    <scope>NUCLEOTIDE SEQUENCE [LARGE SCALE GENOMIC DNA]</scope>
    <source>
        <strain evidence="2">AF10</strain>
    </source>
</reference>
<evidence type="ECO:0000313" key="2">
    <source>
        <dbReference type="Proteomes" id="UP000289437"/>
    </source>
</evidence>
<sequence>MRHLKCKESVELAKILVDAIPQYAERGGQRLQPPSELLVPLA</sequence>
<protein>
    <submittedName>
        <fullName evidence="1">Uncharacterized protein</fullName>
    </submittedName>
</protein>
<name>A0A4V1L4X6_9BACT</name>
<keyword evidence="2" id="KW-1185">Reference proteome</keyword>
<accession>A0A4V1L4X6</accession>
<evidence type="ECO:0000313" key="1">
    <source>
        <dbReference type="EMBL" id="RXH53794.1"/>
    </source>
</evidence>
<dbReference type="Proteomes" id="UP000289437">
    <property type="component" value="Unassembled WGS sequence"/>
</dbReference>
<reference evidence="1 2" key="1">
    <citation type="submission" date="2018-11" db="EMBL/GenBank/DDBJ databases">
        <authorList>
            <person name="Mardanov A.V."/>
            <person name="Ravin N.V."/>
            <person name="Dedysh S.N."/>
        </authorList>
    </citation>
    <scope>NUCLEOTIDE SEQUENCE [LARGE SCALE GENOMIC DNA]</scope>
    <source>
        <strain evidence="1 2">AF10</strain>
    </source>
</reference>
<gene>
    <name evidence="1" type="ORF">GRAN_5132</name>
</gene>